<keyword evidence="2" id="KW-1185">Reference proteome</keyword>
<dbReference type="EMBL" id="CP045896">
    <property type="protein sequence ID" value="QQP50473.1"/>
    <property type="molecule type" value="Genomic_DNA"/>
</dbReference>
<sequence>MKGMISNSELSWLTSIPLRSVQRLKKSLEDYTDPRKVISREPRPELSTRKVKDMDFVGSSSMKTPPILYCQLLRSWRLKIV</sequence>
<evidence type="ECO:0000313" key="1">
    <source>
        <dbReference type="EMBL" id="QQP50473.1"/>
    </source>
</evidence>
<protein>
    <submittedName>
        <fullName evidence="1">Uncharacterized protein</fullName>
    </submittedName>
</protein>
<gene>
    <name evidence="1" type="ORF">FKW44_011485</name>
</gene>
<reference evidence="2" key="1">
    <citation type="submission" date="2021-01" db="EMBL/GenBank/DDBJ databases">
        <title>Caligus Genome Assembly.</title>
        <authorList>
            <person name="Gallardo-Escarate C."/>
        </authorList>
    </citation>
    <scope>NUCLEOTIDE SEQUENCE [LARGE SCALE GENOMIC DNA]</scope>
</reference>
<name>A0A7T8HI14_CALRO</name>
<dbReference type="AlphaFoldDB" id="A0A7T8HI14"/>
<evidence type="ECO:0000313" key="2">
    <source>
        <dbReference type="Proteomes" id="UP000595437"/>
    </source>
</evidence>
<organism evidence="1 2">
    <name type="scientific">Caligus rogercresseyi</name>
    <name type="common">Sea louse</name>
    <dbReference type="NCBI Taxonomy" id="217165"/>
    <lineage>
        <taxon>Eukaryota</taxon>
        <taxon>Metazoa</taxon>
        <taxon>Ecdysozoa</taxon>
        <taxon>Arthropoda</taxon>
        <taxon>Crustacea</taxon>
        <taxon>Multicrustacea</taxon>
        <taxon>Hexanauplia</taxon>
        <taxon>Copepoda</taxon>
        <taxon>Siphonostomatoida</taxon>
        <taxon>Caligidae</taxon>
        <taxon>Caligus</taxon>
    </lineage>
</organism>
<proteinExistence type="predicted"/>
<dbReference type="Proteomes" id="UP000595437">
    <property type="component" value="Chromosome 7"/>
</dbReference>
<accession>A0A7T8HI14</accession>